<feature type="region of interest" description="Disordered" evidence="9">
    <location>
        <begin position="207"/>
        <end position="283"/>
    </location>
</feature>
<gene>
    <name evidence="10" type="ORF">Tco_0683261</name>
</gene>
<name>A0ABQ4XU24_9ASTR</name>
<keyword evidence="4" id="KW-0812">Transmembrane</keyword>
<reference evidence="10" key="1">
    <citation type="journal article" date="2022" name="Int. J. Mol. Sci.">
        <title>Draft Genome of Tanacetum Coccineum: Genomic Comparison of Closely Related Tanacetum-Family Plants.</title>
        <authorList>
            <person name="Yamashiro T."/>
            <person name="Shiraishi A."/>
            <person name="Nakayama K."/>
            <person name="Satake H."/>
        </authorList>
    </citation>
    <scope>NUCLEOTIDE SEQUENCE</scope>
</reference>
<feature type="compositionally biased region" description="Basic and acidic residues" evidence="9">
    <location>
        <begin position="312"/>
        <end position="343"/>
    </location>
</feature>
<feature type="compositionally biased region" description="Basic and acidic residues" evidence="9">
    <location>
        <begin position="253"/>
        <end position="262"/>
    </location>
</feature>
<dbReference type="SUPFAM" id="SSF103511">
    <property type="entry name" value="Chlorophyll a-b binding protein"/>
    <property type="match status" value="1"/>
</dbReference>
<organism evidence="10 11">
    <name type="scientific">Tanacetum coccineum</name>
    <dbReference type="NCBI Taxonomy" id="301880"/>
    <lineage>
        <taxon>Eukaryota</taxon>
        <taxon>Viridiplantae</taxon>
        <taxon>Streptophyta</taxon>
        <taxon>Embryophyta</taxon>
        <taxon>Tracheophyta</taxon>
        <taxon>Spermatophyta</taxon>
        <taxon>Magnoliopsida</taxon>
        <taxon>eudicotyledons</taxon>
        <taxon>Gunneridae</taxon>
        <taxon>Pentapetalae</taxon>
        <taxon>asterids</taxon>
        <taxon>campanulids</taxon>
        <taxon>Asterales</taxon>
        <taxon>Asteraceae</taxon>
        <taxon>Asteroideae</taxon>
        <taxon>Anthemideae</taxon>
        <taxon>Anthemidinae</taxon>
        <taxon>Tanacetum</taxon>
    </lineage>
</organism>
<evidence type="ECO:0000256" key="2">
    <source>
        <dbReference type="ARBA" id="ARBA00022528"/>
    </source>
</evidence>
<evidence type="ECO:0000256" key="5">
    <source>
        <dbReference type="ARBA" id="ARBA00022989"/>
    </source>
</evidence>
<evidence type="ECO:0000256" key="9">
    <source>
        <dbReference type="SAM" id="MobiDB-lite"/>
    </source>
</evidence>
<feature type="compositionally biased region" description="Low complexity" evidence="9">
    <location>
        <begin position="269"/>
        <end position="280"/>
    </location>
</feature>
<evidence type="ECO:0000256" key="7">
    <source>
        <dbReference type="ARBA" id="ARBA00023136"/>
    </source>
</evidence>
<keyword evidence="7" id="KW-0472">Membrane</keyword>
<keyword evidence="6" id="KW-0793">Thylakoid</keyword>
<dbReference type="InterPro" id="IPR022796">
    <property type="entry name" value="Chloroa_b-bind"/>
</dbReference>
<keyword evidence="2" id="KW-0150">Chloroplast</keyword>
<protein>
    <submittedName>
        <fullName evidence="10">Early light-induced protein 1, chloroplastic-like protein</fullName>
    </submittedName>
</protein>
<dbReference type="PANTHER" id="PTHR14154">
    <property type="entry name" value="UPF0041 BRAIN PROTEIN 44-RELATED"/>
    <property type="match status" value="1"/>
</dbReference>
<evidence type="ECO:0000256" key="4">
    <source>
        <dbReference type="ARBA" id="ARBA00022692"/>
    </source>
</evidence>
<evidence type="ECO:0000256" key="6">
    <source>
        <dbReference type="ARBA" id="ARBA00023078"/>
    </source>
</evidence>
<sequence>MAATPVLSASLTTTQFQKKTNTITFRTIKCMSQPQDDIKPPSSATPTPTPINTPPPPPPPAPKVSTKFSDLLAFSGPAPERINGRLAMIGFVSALAVELTNGQDLFTQVSNGGLTVFVGTSVVLTLASLVPLFKGVRAETKSNGLMTSDAELWNGRFAMLGLVGLAFTEFVQGSGKWKKSLQFWYMEEEPPELLKCLESFREEQSPVEEVDEIHGLEEETKPKTPTGPNEKAAELKRRGPTLSDKWNSGEVPEFMKERDERMRKRYKSSGESSFNTSESGDNIFNLNNTAVEEEDEVLSKCLRCRIVGQVDGQRRKNSDSSSRDGGDKREVPKFEEPSSHADINHIPSANQLDAKVMQLLMKGFASTPTVSYIVV</sequence>
<dbReference type="EMBL" id="BQNB010009809">
    <property type="protein sequence ID" value="GJS68696.1"/>
    <property type="molecule type" value="Genomic_DNA"/>
</dbReference>
<dbReference type="Proteomes" id="UP001151760">
    <property type="component" value="Unassembled WGS sequence"/>
</dbReference>
<evidence type="ECO:0000256" key="3">
    <source>
        <dbReference type="ARBA" id="ARBA00022640"/>
    </source>
</evidence>
<reference evidence="10" key="2">
    <citation type="submission" date="2022-01" db="EMBL/GenBank/DDBJ databases">
        <authorList>
            <person name="Yamashiro T."/>
            <person name="Shiraishi A."/>
            <person name="Satake H."/>
            <person name="Nakayama K."/>
        </authorList>
    </citation>
    <scope>NUCLEOTIDE SEQUENCE</scope>
</reference>
<dbReference type="Pfam" id="PF00504">
    <property type="entry name" value="Chloroa_b-bind"/>
    <property type="match status" value="1"/>
</dbReference>
<evidence type="ECO:0000256" key="1">
    <source>
        <dbReference type="ARBA" id="ARBA00004454"/>
    </source>
</evidence>
<feature type="compositionally biased region" description="Basic and acidic residues" evidence="9">
    <location>
        <begin position="212"/>
        <end position="222"/>
    </location>
</feature>
<keyword evidence="5" id="KW-1133">Transmembrane helix</keyword>
<comment type="similarity">
    <text evidence="8">Belongs to the ELIP/psbS family.</text>
</comment>
<feature type="region of interest" description="Disordered" evidence="9">
    <location>
        <begin position="30"/>
        <end position="64"/>
    </location>
</feature>
<comment type="caution">
    <text evidence="10">The sequence shown here is derived from an EMBL/GenBank/DDBJ whole genome shotgun (WGS) entry which is preliminary data.</text>
</comment>
<feature type="compositionally biased region" description="Pro residues" evidence="9">
    <location>
        <begin position="47"/>
        <end position="62"/>
    </location>
</feature>
<evidence type="ECO:0000256" key="8">
    <source>
        <dbReference type="ARBA" id="ARBA00037956"/>
    </source>
</evidence>
<feature type="region of interest" description="Disordered" evidence="9">
    <location>
        <begin position="311"/>
        <end position="346"/>
    </location>
</feature>
<evidence type="ECO:0000313" key="10">
    <source>
        <dbReference type="EMBL" id="GJS68696.1"/>
    </source>
</evidence>
<keyword evidence="3" id="KW-0934">Plastid</keyword>
<dbReference type="Gene3D" id="1.10.3460.10">
    <property type="entry name" value="Chlorophyll a/b binding protein domain"/>
    <property type="match status" value="1"/>
</dbReference>
<accession>A0ABQ4XU24</accession>
<keyword evidence="11" id="KW-1185">Reference proteome</keyword>
<comment type="subcellular location">
    <subcellularLocation>
        <location evidence="1">Plastid</location>
        <location evidence="1">Chloroplast thylakoid membrane</location>
        <topology evidence="1">Multi-pass membrane protein</topology>
    </subcellularLocation>
</comment>
<proteinExistence type="inferred from homology"/>
<evidence type="ECO:0000313" key="11">
    <source>
        <dbReference type="Proteomes" id="UP001151760"/>
    </source>
</evidence>